<keyword evidence="1" id="KW-0862">Zinc</keyword>
<dbReference type="SUPFAM" id="SSF48150">
    <property type="entry name" value="DNA-glycosylase"/>
    <property type="match status" value="1"/>
</dbReference>
<dbReference type="AlphaFoldDB" id="A0A2G4REA2"/>
<proteinExistence type="predicted"/>
<dbReference type="OrthoDB" id="9807664at2"/>
<dbReference type="GO" id="GO:0008725">
    <property type="term" value="F:DNA-3-methyladenine glycosylase activity"/>
    <property type="evidence" value="ECO:0007669"/>
    <property type="project" value="InterPro"/>
</dbReference>
<dbReference type="PANTHER" id="PTHR30037">
    <property type="entry name" value="DNA-3-METHYLADENINE GLYCOSYLASE 1"/>
    <property type="match status" value="1"/>
</dbReference>
<feature type="binding site" evidence="1">
    <location>
        <position position="180"/>
    </location>
    <ligand>
        <name>Zn(2+)</name>
        <dbReference type="ChEBI" id="CHEBI:29105"/>
    </ligand>
</feature>
<evidence type="ECO:0000313" key="2">
    <source>
        <dbReference type="EMBL" id="PHY94921.1"/>
    </source>
</evidence>
<dbReference type="GO" id="GO:0006284">
    <property type="term" value="P:base-excision repair"/>
    <property type="evidence" value="ECO:0007669"/>
    <property type="project" value="InterPro"/>
</dbReference>
<dbReference type="InterPro" id="IPR052891">
    <property type="entry name" value="DNA-3mA_glycosylase"/>
</dbReference>
<dbReference type="InterPro" id="IPR005019">
    <property type="entry name" value="Adenine_glyco"/>
</dbReference>
<dbReference type="RefSeq" id="WP_099540611.1">
    <property type="nucleotide sequence ID" value="NZ_PEBQ01000056.1"/>
</dbReference>
<name>A0A2G4REA2_9PROT</name>
<evidence type="ECO:0000256" key="1">
    <source>
        <dbReference type="PIRSR" id="PIRSR605019-1"/>
    </source>
</evidence>
<comment type="caution">
    <text evidence="2">The sequence shown here is derived from an EMBL/GenBank/DDBJ whole genome shotgun (WGS) entry which is preliminary data.</text>
</comment>
<feature type="binding site" evidence="1">
    <location>
        <position position="176"/>
    </location>
    <ligand>
        <name>Zn(2+)</name>
        <dbReference type="ChEBI" id="CHEBI:29105"/>
    </ligand>
</feature>
<dbReference type="InterPro" id="IPR011257">
    <property type="entry name" value="DNA_glycosylase"/>
</dbReference>
<evidence type="ECO:0000313" key="3">
    <source>
        <dbReference type="Proteomes" id="UP000228751"/>
    </source>
</evidence>
<gene>
    <name evidence="2" type="ORF">CSR02_03720</name>
</gene>
<reference evidence="2 3" key="1">
    <citation type="submission" date="2017-10" db="EMBL/GenBank/DDBJ databases">
        <title>Genomic analysis of the genus Acetobacter.</title>
        <authorList>
            <person name="Kim K.H."/>
            <person name="Chun B.H."/>
            <person name="Son A.R."/>
            <person name="Jeon C.O."/>
        </authorList>
    </citation>
    <scope>NUCLEOTIDE SEQUENCE [LARGE SCALE GENOMIC DNA]</scope>
    <source>
        <strain evidence="2 3">LHT 2458</strain>
    </source>
</reference>
<feature type="binding site" evidence="1">
    <location>
        <position position="21"/>
    </location>
    <ligand>
        <name>Zn(2+)</name>
        <dbReference type="ChEBI" id="CHEBI:29105"/>
    </ligand>
</feature>
<dbReference type="Gene3D" id="1.10.340.30">
    <property type="entry name" value="Hypothetical protein, domain 2"/>
    <property type="match status" value="1"/>
</dbReference>
<dbReference type="GO" id="GO:0046872">
    <property type="term" value="F:metal ion binding"/>
    <property type="evidence" value="ECO:0007669"/>
    <property type="project" value="UniProtKB-KW"/>
</dbReference>
<dbReference type="EMBL" id="PEBQ01000056">
    <property type="protein sequence ID" value="PHY94921.1"/>
    <property type="molecule type" value="Genomic_DNA"/>
</dbReference>
<organism evidence="2 3">
    <name type="scientific">Acetobacter pomorum</name>
    <dbReference type="NCBI Taxonomy" id="65959"/>
    <lineage>
        <taxon>Bacteria</taxon>
        <taxon>Pseudomonadati</taxon>
        <taxon>Pseudomonadota</taxon>
        <taxon>Alphaproteobacteria</taxon>
        <taxon>Acetobacterales</taxon>
        <taxon>Acetobacteraceae</taxon>
        <taxon>Acetobacter</taxon>
    </lineage>
</organism>
<keyword evidence="1" id="KW-0479">Metal-binding</keyword>
<dbReference type="Pfam" id="PF03352">
    <property type="entry name" value="Adenine_glyco"/>
    <property type="match status" value="1"/>
</dbReference>
<feature type="binding site" evidence="1">
    <location>
        <position position="8"/>
    </location>
    <ligand>
        <name>Zn(2+)</name>
        <dbReference type="ChEBI" id="CHEBI:29105"/>
    </ligand>
</feature>
<accession>A0A2G4REA2</accession>
<keyword evidence="3" id="KW-1185">Reference proteome</keyword>
<sequence length="187" mass="21821">MDSHRHRCKWACGNKLLRDYHDVEWGRPVKDSRLLWEMLVLESFQAGLSWNTVLQKRENFRRAFAKFDPKKVALFTEQDVQNLLQDAGIIRSRLKIEATVQNARAYLHMQAQGEDFAVFAWHMAERDYVKAPFPHLLAQTTASQNFSRELKKRGFCFVGPVTVYAWMQAAGMINGHEPDCFRYHACN</sequence>
<dbReference type="PANTHER" id="PTHR30037:SF4">
    <property type="entry name" value="DNA-3-METHYLADENINE GLYCOSYLASE I"/>
    <property type="match status" value="1"/>
</dbReference>
<dbReference type="Proteomes" id="UP000228751">
    <property type="component" value="Unassembled WGS sequence"/>
</dbReference>
<protein>
    <submittedName>
        <fullName evidence="2">3-methyladenine DNA glycosylase</fullName>
    </submittedName>
</protein>